<dbReference type="AlphaFoldDB" id="A0A6C2CEK7"/>
<proteinExistence type="predicted"/>
<dbReference type="SMART" id="SM00028">
    <property type="entry name" value="TPR"/>
    <property type="match status" value="6"/>
</dbReference>
<evidence type="ECO:0000259" key="3">
    <source>
        <dbReference type="PROSITE" id="PS50110"/>
    </source>
</evidence>
<dbReference type="GO" id="GO:0000160">
    <property type="term" value="P:phosphorelay signal transduction system"/>
    <property type="evidence" value="ECO:0007669"/>
    <property type="project" value="InterPro"/>
</dbReference>
<keyword evidence="1 2" id="KW-0597">Phosphoprotein</keyword>
<keyword evidence="5" id="KW-1185">Reference proteome</keyword>
<name>A0A6C2CEK7_9RHOO</name>
<dbReference type="OrthoDB" id="7298659at2"/>
<dbReference type="InterPro" id="IPR011990">
    <property type="entry name" value="TPR-like_helical_dom_sf"/>
</dbReference>
<evidence type="ECO:0000256" key="1">
    <source>
        <dbReference type="ARBA" id="ARBA00022553"/>
    </source>
</evidence>
<dbReference type="Gene3D" id="1.25.40.10">
    <property type="entry name" value="Tetratricopeptide repeat domain"/>
    <property type="match status" value="2"/>
</dbReference>
<dbReference type="PANTHER" id="PTHR44591:SF3">
    <property type="entry name" value="RESPONSE REGULATORY DOMAIN-CONTAINING PROTEIN"/>
    <property type="match status" value="1"/>
</dbReference>
<dbReference type="SUPFAM" id="SSF52172">
    <property type="entry name" value="CheY-like"/>
    <property type="match status" value="1"/>
</dbReference>
<dbReference type="CDD" id="cd17589">
    <property type="entry name" value="REC_TPR"/>
    <property type="match status" value="1"/>
</dbReference>
<feature type="modified residue" description="4-aspartylphosphate" evidence="2">
    <location>
        <position position="95"/>
    </location>
</feature>
<comment type="caution">
    <text evidence="4">The sequence shown here is derived from an EMBL/GenBank/DDBJ whole genome shotgun (WGS) entry which is preliminary data.</text>
</comment>
<dbReference type="PANTHER" id="PTHR44591">
    <property type="entry name" value="STRESS RESPONSE REGULATOR PROTEIN 1"/>
    <property type="match status" value="1"/>
</dbReference>
<dbReference type="PROSITE" id="PS50110">
    <property type="entry name" value="RESPONSE_REGULATORY"/>
    <property type="match status" value="1"/>
</dbReference>
<dbReference type="SMART" id="SM00448">
    <property type="entry name" value="REC"/>
    <property type="match status" value="1"/>
</dbReference>
<dbReference type="Gene3D" id="3.40.50.2300">
    <property type="match status" value="1"/>
</dbReference>
<dbReference type="Proteomes" id="UP000389128">
    <property type="component" value="Unassembled WGS sequence"/>
</dbReference>
<feature type="domain" description="Response regulatory" evidence="3">
    <location>
        <begin position="45"/>
        <end position="164"/>
    </location>
</feature>
<dbReference type="InterPro" id="IPR050595">
    <property type="entry name" value="Bact_response_regulator"/>
</dbReference>
<dbReference type="InterPro" id="IPR001789">
    <property type="entry name" value="Sig_transdc_resp-reg_receiver"/>
</dbReference>
<protein>
    <submittedName>
        <fullName evidence="4">Response regulator</fullName>
    </submittedName>
</protein>
<sequence>MADRGCRTPTGGASYAPETSPNPVLTCWVIRTHTMASLSAHENKKFLIVDDMPEMRSSLRSQLASLGHSRVAISSNVKTAVAQLEQDSFDVILCDYFLGDGSDGQQLLEHVRKRKLISRSTLFIMITAEKGYVSVMTAAECLPDDYLLKPFTADALKLRLESLLDKKARLAKVDAMQDKERWPEVVAACDEIIASGDRYQTEARRIRGNALIACGRFDEAMAFYRQVLAIRVMPWARFGLARAQFAQGELEACTATLRQLIEEAPQLLSAYDLLSQIQLDAGQTDDALHTLDQACEIAPESLSRHRAIARVAEKKGDFTRVESALTRVVTKTRNSPLRETADIASLGNAHAEMGAPEKAIQLIDEARKNFKSDADDPHLAAVEALAQHKAGRPELAAAALSRALDTTPGSLPQDVALRIARACLATGQQDKGEAILKSIVQNNPESTAVHAQVTEALNVHGTPGRAAALIQEGVQEVVALNNEAVRRGRAGELGAAAEMLTEAAERLPGNAQIVSNAAFALLLDIYSNGPDTVKLHDALRFQKRVTMLDARHPKLADIAELQRRIRTKYGQTA</sequence>
<evidence type="ECO:0000313" key="5">
    <source>
        <dbReference type="Proteomes" id="UP000389128"/>
    </source>
</evidence>
<dbReference type="InterPro" id="IPR011006">
    <property type="entry name" value="CheY-like_superfamily"/>
</dbReference>
<dbReference type="EMBL" id="SDKK01000033">
    <property type="protein sequence ID" value="TYC52394.1"/>
    <property type="molecule type" value="Genomic_DNA"/>
</dbReference>
<reference evidence="4 5" key="1">
    <citation type="submission" date="2019-01" db="EMBL/GenBank/DDBJ databases">
        <title>Zoogloea oleivorans genome sequencing and assembly.</title>
        <authorList>
            <person name="Tancsics A."/>
            <person name="Farkas M."/>
            <person name="Kriszt B."/>
            <person name="Maroti G."/>
            <person name="Horvath B."/>
        </authorList>
    </citation>
    <scope>NUCLEOTIDE SEQUENCE [LARGE SCALE GENOMIC DNA]</scope>
    <source>
        <strain evidence="4 5">Buc</strain>
    </source>
</reference>
<dbReference type="Pfam" id="PF00072">
    <property type="entry name" value="Response_reg"/>
    <property type="match status" value="1"/>
</dbReference>
<accession>A0A6C2CEK7</accession>
<gene>
    <name evidence="4" type="ORF">ETQ85_22945</name>
</gene>
<evidence type="ECO:0000256" key="2">
    <source>
        <dbReference type="PROSITE-ProRule" id="PRU00169"/>
    </source>
</evidence>
<evidence type="ECO:0000313" key="4">
    <source>
        <dbReference type="EMBL" id="TYC52394.1"/>
    </source>
</evidence>
<organism evidence="4 5">
    <name type="scientific">Zoogloea oleivorans</name>
    <dbReference type="NCBI Taxonomy" id="1552750"/>
    <lineage>
        <taxon>Bacteria</taxon>
        <taxon>Pseudomonadati</taxon>
        <taxon>Pseudomonadota</taxon>
        <taxon>Betaproteobacteria</taxon>
        <taxon>Rhodocyclales</taxon>
        <taxon>Zoogloeaceae</taxon>
        <taxon>Zoogloea</taxon>
    </lineage>
</organism>
<dbReference type="InterPro" id="IPR019734">
    <property type="entry name" value="TPR_rpt"/>
</dbReference>
<dbReference type="Pfam" id="PF14559">
    <property type="entry name" value="TPR_19"/>
    <property type="match status" value="2"/>
</dbReference>
<dbReference type="SUPFAM" id="SSF48452">
    <property type="entry name" value="TPR-like"/>
    <property type="match status" value="1"/>
</dbReference>